<dbReference type="AlphaFoldDB" id="A0AAD3CJB0"/>
<dbReference type="PANTHER" id="PTHR33683:SF46">
    <property type="entry name" value="SUSHI DOMAIN-CONTAINING PROTEIN"/>
    <property type="match status" value="1"/>
</dbReference>
<dbReference type="Proteomes" id="UP001054902">
    <property type="component" value="Unassembled WGS sequence"/>
</dbReference>
<sequence>MKLSIPSSFACLIISCFASTSDDHINRDYERRLKRTKSNKCTIQVVDHLEIVPGSMGDNEFTFECQLNEIDGGQTLPIEATKTQKKLFKKLLEKGDLTPGVSSLNYGAGNAVYNNAKFYIPSELDVEKSTKNGKGTKKRSDEDELKKISRRLASGGVMGDKPVLAVRVIDVNGKAYPHDASTMSDKIFGTGNDKVNLKSQLFACSHGKLNIVHDGIVWESYVPVQHRAAPGVIEVTIPLDITKSKRSDIKDAVTAEVQNKLNLNLPGPFAQVMYMLESCYGDECGWAAYAYINSWIGGLDRATYTDHTCLMGNPLYSDETGKMCFNPAKNWQLSTGGTYDWYGDRKVLIKPPLTNTNGSFMYNIDMVGISDYSNNPMELPVVAKLETGTVNDYFIGFNRATGANAQNDEADNEVVIVGSGSNGEAYSQSYLMAHIIQNESFTIDNFGGSAQAVTITATKIDVSVDPAIASITISSDEPPPPPNNSVSVVISQDNYPTETSWDFMNNDGGIVLTGDVNGISNFLLQGGKYTFNIYDSYGDGLCCGYGDGFYQLKVGAEIIRTGGQFESIETVAFEVLDEDNPQAPTTAPPTMVPTDSPTDIPTKSPNSHPSARPSETISSSPSQSTNKPSSKPSMVESNKPSLSASNVPTTLMPTLVESNEPSLVPSNAPQPVLGQPTNFETSNPMPVYFQMPSESPTRTPSLFPSQQPSTQAPASFQDFIEVTILTDNYPRETSWSLFDASENILLEGDNYRTKGESYTDGIYVNDWRGLTFRIEDKAGDGICCQYGTGSYSIKVNGVIVLNGGVFGGSEEKKLDPTWHCRHGTETFQGEDVCKCSSSEKRVVIDVFTDRYPLETSWTVSTCNGVDVYSSSTYVDSLTKYSETFCISEFEAHRFIIHDSYGDGICCNYGSGSYKITIDGKETVSSDGRFSRIETKDINGECLSAAAVDAPRDESFDIDFKCEIFTKRRKCSKSEHCQWKGKRRSGICEPRPKVNEQKGQQCRYCRSSGEPCCGNCVRKGPREERGCFS</sequence>
<feature type="compositionally biased region" description="Polar residues" evidence="1">
    <location>
        <begin position="635"/>
        <end position="647"/>
    </location>
</feature>
<gene>
    <name evidence="3" type="ORF">CTEN210_02164</name>
</gene>
<keyword evidence="4" id="KW-1185">Reference proteome</keyword>
<name>A0AAD3CJB0_9STRA</name>
<feature type="compositionally biased region" description="Polar residues" evidence="1">
    <location>
        <begin position="595"/>
        <end position="608"/>
    </location>
</feature>
<reference evidence="3 4" key="1">
    <citation type="journal article" date="2021" name="Sci. Rep.">
        <title>The genome of the diatom Chaetoceros tenuissimus carries an ancient integrated fragment of an extant virus.</title>
        <authorList>
            <person name="Hongo Y."/>
            <person name="Kimura K."/>
            <person name="Takaki Y."/>
            <person name="Yoshida Y."/>
            <person name="Baba S."/>
            <person name="Kobayashi G."/>
            <person name="Nagasaki K."/>
            <person name="Hano T."/>
            <person name="Tomaru Y."/>
        </authorList>
    </citation>
    <scope>NUCLEOTIDE SEQUENCE [LARGE SCALE GENOMIC DNA]</scope>
    <source>
        <strain evidence="3 4">NIES-3715</strain>
    </source>
</reference>
<evidence type="ECO:0000256" key="2">
    <source>
        <dbReference type="SAM" id="SignalP"/>
    </source>
</evidence>
<dbReference type="PANTHER" id="PTHR33683">
    <property type="entry name" value="1, PUTATIVE-RELATED"/>
    <property type="match status" value="1"/>
</dbReference>
<dbReference type="PROSITE" id="PS51257">
    <property type="entry name" value="PROKAR_LIPOPROTEIN"/>
    <property type="match status" value="1"/>
</dbReference>
<evidence type="ECO:0000256" key="1">
    <source>
        <dbReference type="SAM" id="MobiDB-lite"/>
    </source>
</evidence>
<feature type="region of interest" description="Disordered" evidence="1">
    <location>
        <begin position="579"/>
        <end position="647"/>
    </location>
</feature>
<feature type="signal peptide" evidence="2">
    <location>
        <begin position="1"/>
        <end position="18"/>
    </location>
</feature>
<organism evidence="3 4">
    <name type="scientific">Chaetoceros tenuissimus</name>
    <dbReference type="NCBI Taxonomy" id="426638"/>
    <lineage>
        <taxon>Eukaryota</taxon>
        <taxon>Sar</taxon>
        <taxon>Stramenopiles</taxon>
        <taxon>Ochrophyta</taxon>
        <taxon>Bacillariophyta</taxon>
        <taxon>Coscinodiscophyceae</taxon>
        <taxon>Chaetocerotophycidae</taxon>
        <taxon>Chaetocerotales</taxon>
        <taxon>Chaetocerotaceae</taxon>
        <taxon>Chaetoceros</taxon>
    </lineage>
</organism>
<dbReference type="EMBL" id="BLLK01000022">
    <property type="protein sequence ID" value="GFH45690.1"/>
    <property type="molecule type" value="Genomic_DNA"/>
</dbReference>
<evidence type="ECO:0000313" key="4">
    <source>
        <dbReference type="Proteomes" id="UP001054902"/>
    </source>
</evidence>
<feature type="chain" id="PRO_5041937852" evidence="2">
    <location>
        <begin position="19"/>
        <end position="1028"/>
    </location>
</feature>
<comment type="caution">
    <text evidence="3">The sequence shown here is derived from an EMBL/GenBank/DDBJ whole genome shotgun (WGS) entry which is preliminary data.</text>
</comment>
<proteinExistence type="predicted"/>
<keyword evidence="2" id="KW-0732">Signal</keyword>
<accession>A0AAD3CJB0</accession>
<evidence type="ECO:0000313" key="3">
    <source>
        <dbReference type="EMBL" id="GFH45690.1"/>
    </source>
</evidence>
<feature type="compositionally biased region" description="Low complexity" evidence="1">
    <location>
        <begin position="609"/>
        <end position="633"/>
    </location>
</feature>
<protein>
    <submittedName>
        <fullName evidence="3">Uncharacterized protein</fullName>
    </submittedName>
</protein>